<organism evidence="1 2">
    <name type="scientific">Paxillus rubicundulus Ve08.2h10</name>
    <dbReference type="NCBI Taxonomy" id="930991"/>
    <lineage>
        <taxon>Eukaryota</taxon>
        <taxon>Fungi</taxon>
        <taxon>Dikarya</taxon>
        <taxon>Basidiomycota</taxon>
        <taxon>Agaricomycotina</taxon>
        <taxon>Agaricomycetes</taxon>
        <taxon>Agaricomycetidae</taxon>
        <taxon>Boletales</taxon>
        <taxon>Paxilineae</taxon>
        <taxon>Paxillaceae</taxon>
        <taxon>Paxillus</taxon>
    </lineage>
</organism>
<name>A0A0D0DC51_9AGAM</name>
<dbReference type="EMBL" id="KN825084">
    <property type="protein sequence ID" value="KIK94782.1"/>
    <property type="molecule type" value="Genomic_DNA"/>
</dbReference>
<dbReference type="AlphaFoldDB" id="A0A0D0DC51"/>
<gene>
    <name evidence="1" type="ORF">PAXRUDRAFT_426125</name>
</gene>
<dbReference type="HOGENOM" id="CLU_2038803_0_0_1"/>
<accession>A0A0D0DC51</accession>
<evidence type="ECO:0000313" key="1">
    <source>
        <dbReference type="EMBL" id="KIK94782.1"/>
    </source>
</evidence>
<proteinExistence type="predicted"/>
<keyword evidence="2" id="KW-1185">Reference proteome</keyword>
<dbReference type="Proteomes" id="UP000054538">
    <property type="component" value="Unassembled WGS sequence"/>
</dbReference>
<reference evidence="2" key="2">
    <citation type="submission" date="2015-01" db="EMBL/GenBank/DDBJ databases">
        <title>Evolutionary Origins and Diversification of the Mycorrhizal Mutualists.</title>
        <authorList>
            <consortium name="DOE Joint Genome Institute"/>
            <consortium name="Mycorrhizal Genomics Consortium"/>
            <person name="Kohler A."/>
            <person name="Kuo A."/>
            <person name="Nagy L.G."/>
            <person name="Floudas D."/>
            <person name="Copeland A."/>
            <person name="Barry K.W."/>
            <person name="Cichocki N."/>
            <person name="Veneault-Fourrey C."/>
            <person name="LaButti K."/>
            <person name="Lindquist E.A."/>
            <person name="Lipzen A."/>
            <person name="Lundell T."/>
            <person name="Morin E."/>
            <person name="Murat C."/>
            <person name="Riley R."/>
            <person name="Ohm R."/>
            <person name="Sun H."/>
            <person name="Tunlid A."/>
            <person name="Henrissat B."/>
            <person name="Grigoriev I.V."/>
            <person name="Hibbett D.S."/>
            <person name="Martin F."/>
        </authorList>
    </citation>
    <scope>NUCLEOTIDE SEQUENCE [LARGE SCALE GENOMIC DNA]</scope>
    <source>
        <strain evidence="2">Ve08.2h10</strain>
    </source>
</reference>
<sequence>MCEGLSCNSIAPIGTVALPVLIHSTAMSRRYLLLAILTFYYVRLRYTTWIWFQQLKISEADGFMKTQHASLVPRLTYSQPWQVRFPILRQTESTVPASSVSETKFGLGSGILDQVSPPALF</sequence>
<dbReference type="InParanoid" id="A0A0D0DC51"/>
<protein>
    <submittedName>
        <fullName evidence="1">Uncharacterized protein</fullName>
    </submittedName>
</protein>
<reference evidence="1 2" key="1">
    <citation type="submission" date="2014-04" db="EMBL/GenBank/DDBJ databases">
        <authorList>
            <consortium name="DOE Joint Genome Institute"/>
            <person name="Kuo A."/>
            <person name="Kohler A."/>
            <person name="Jargeat P."/>
            <person name="Nagy L.G."/>
            <person name="Floudas D."/>
            <person name="Copeland A."/>
            <person name="Barry K.W."/>
            <person name="Cichocki N."/>
            <person name="Veneault-Fourrey C."/>
            <person name="LaButti K."/>
            <person name="Lindquist E.A."/>
            <person name="Lipzen A."/>
            <person name="Lundell T."/>
            <person name="Morin E."/>
            <person name="Murat C."/>
            <person name="Sun H."/>
            <person name="Tunlid A."/>
            <person name="Henrissat B."/>
            <person name="Grigoriev I.V."/>
            <person name="Hibbett D.S."/>
            <person name="Martin F."/>
            <person name="Nordberg H.P."/>
            <person name="Cantor M.N."/>
            <person name="Hua S.X."/>
        </authorList>
    </citation>
    <scope>NUCLEOTIDE SEQUENCE [LARGE SCALE GENOMIC DNA]</scope>
    <source>
        <strain evidence="1 2">Ve08.2h10</strain>
    </source>
</reference>
<evidence type="ECO:0000313" key="2">
    <source>
        <dbReference type="Proteomes" id="UP000054538"/>
    </source>
</evidence>